<keyword evidence="2" id="KW-1185">Reference proteome</keyword>
<proteinExistence type="predicted"/>
<reference evidence="1 2" key="1">
    <citation type="submission" date="2023-02" db="EMBL/GenBank/DDBJ databases">
        <title>Genome sequence of Novosphingobium humi KACC 19094.</title>
        <authorList>
            <person name="Kim S."/>
            <person name="Heo J."/>
            <person name="Kwon S.-W."/>
        </authorList>
    </citation>
    <scope>NUCLEOTIDE SEQUENCE [LARGE SCALE GENOMIC DNA]</scope>
    <source>
        <strain evidence="1 2">KACC 19094</strain>
    </source>
</reference>
<dbReference type="Proteomes" id="UP001218231">
    <property type="component" value="Chromosome"/>
</dbReference>
<accession>A0ABY7U123</accession>
<evidence type="ECO:0000313" key="2">
    <source>
        <dbReference type="Proteomes" id="UP001218231"/>
    </source>
</evidence>
<organism evidence="1 2">
    <name type="scientific">Novosphingobium humi</name>
    <dbReference type="NCBI Taxonomy" id="2282397"/>
    <lineage>
        <taxon>Bacteria</taxon>
        <taxon>Pseudomonadati</taxon>
        <taxon>Pseudomonadota</taxon>
        <taxon>Alphaproteobacteria</taxon>
        <taxon>Sphingomonadales</taxon>
        <taxon>Sphingomonadaceae</taxon>
        <taxon>Novosphingobium</taxon>
    </lineage>
</organism>
<sequence>MAQDNLGKTITLAPNAEVVVTPNDTLSSKSLKVGDKFKISTVFDVMQEGYVLIPRGTPGEASVSYRTGKGAFGKSAKLEVTFNSLKLGDRVIPLNGTYRSEGQGNAGAAVGAVVAVGVFGAFVTGHSATLTNGQQLRAHTADPVSFTIPAGTAPVQAAALAPAAPVAKVENAAAVAVAN</sequence>
<dbReference type="RefSeq" id="WP_273618893.1">
    <property type="nucleotide sequence ID" value="NZ_CP117417.1"/>
</dbReference>
<gene>
    <name evidence="1" type="ORF">PQ457_06360</name>
</gene>
<protein>
    <submittedName>
        <fullName evidence="1">Uncharacterized protein</fullName>
    </submittedName>
</protein>
<name>A0ABY7U123_9SPHN</name>
<evidence type="ECO:0000313" key="1">
    <source>
        <dbReference type="EMBL" id="WCT78582.1"/>
    </source>
</evidence>
<dbReference type="EMBL" id="CP117417">
    <property type="protein sequence ID" value="WCT78582.1"/>
    <property type="molecule type" value="Genomic_DNA"/>
</dbReference>